<name>A0A450S952_9GAMM</name>
<accession>A0A450S952</accession>
<protein>
    <submittedName>
        <fullName evidence="2">Uncharacterized protein</fullName>
    </submittedName>
</protein>
<proteinExistence type="predicted"/>
<organism evidence="2">
    <name type="scientific">Candidatus Kentrum sp. DK</name>
    <dbReference type="NCBI Taxonomy" id="2126562"/>
    <lineage>
        <taxon>Bacteria</taxon>
        <taxon>Pseudomonadati</taxon>
        <taxon>Pseudomonadota</taxon>
        <taxon>Gammaproteobacteria</taxon>
        <taxon>Candidatus Kentrum</taxon>
    </lineage>
</organism>
<feature type="region of interest" description="Disordered" evidence="1">
    <location>
        <begin position="45"/>
        <end position="65"/>
    </location>
</feature>
<gene>
    <name evidence="2" type="ORF">BECKDK2373B_GA0170837_102062</name>
</gene>
<evidence type="ECO:0000313" key="2">
    <source>
        <dbReference type="EMBL" id="VFJ48467.1"/>
    </source>
</evidence>
<sequence>MAALHGRVLAKTQVSEGFTEHDLRAKCASDADTLDRRALLTHADSRARSYRRKPERVRSGKGIGE</sequence>
<dbReference type="EMBL" id="CAADEX010000020">
    <property type="protein sequence ID" value="VFJ48467.1"/>
    <property type="molecule type" value="Genomic_DNA"/>
</dbReference>
<evidence type="ECO:0000256" key="1">
    <source>
        <dbReference type="SAM" id="MobiDB-lite"/>
    </source>
</evidence>
<reference evidence="2" key="1">
    <citation type="submission" date="2019-02" db="EMBL/GenBank/DDBJ databases">
        <authorList>
            <person name="Gruber-Vodicka R. H."/>
            <person name="Seah K. B. B."/>
        </authorList>
    </citation>
    <scope>NUCLEOTIDE SEQUENCE</scope>
    <source>
        <strain evidence="2">BECK_DK47</strain>
    </source>
</reference>
<dbReference type="AlphaFoldDB" id="A0A450S952"/>